<protein>
    <recommendedName>
        <fullName evidence="4">CST complex subunit CTC1</fullName>
    </recommendedName>
</protein>
<sequence length="157" mass="17274">DGSSSCCCWANGENAETLLRLHQRPPESDFDSTHGTHHPTLLSLDKILKKHGRVMVKSYGSTLDSLHQDLTFSVSSDDLLSSAEENLLKVIILGACLGTFWCVTGDVLDSNAVGHLERHLSQMQMTVNTFPNIWARDVGVPNTLSDARNLIQELLCN</sequence>
<dbReference type="Proteomes" id="UP001370490">
    <property type="component" value="Unassembled WGS sequence"/>
</dbReference>
<dbReference type="AlphaFoldDB" id="A0AAN8ZML5"/>
<keyword evidence="10" id="KW-1185">Reference proteome</keyword>
<proteinExistence type="inferred from homology"/>
<comment type="subcellular location">
    <subcellularLocation>
        <location evidence="2">Chromosome</location>
        <location evidence="2">Telomere</location>
    </subcellularLocation>
    <subcellularLocation>
        <location evidence="1">Nucleus</location>
    </subcellularLocation>
</comment>
<accession>A0AAN8ZML5</accession>
<keyword evidence="6" id="KW-0779">Telomere</keyword>
<dbReference type="GO" id="GO:1990879">
    <property type="term" value="C:CST complex"/>
    <property type="evidence" value="ECO:0007669"/>
    <property type="project" value="TreeGrafter"/>
</dbReference>
<keyword evidence="5" id="KW-0158">Chromosome</keyword>
<evidence type="ECO:0000256" key="8">
    <source>
        <dbReference type="ARBA" id="ARBA00023242"/>
    </source>
</evidence>
<evidence type="ECO:0000313" key="10">
    <source>
        <dbReference type="Proteomes" id="UP001370490"/>
    </source>
</evidence>
<dbReference type="InterPro" id="IPR042617">
    <property type="entry name" value="CTC1-like"/>
</dbReference>
<evidence type="ECO:0000313" key="9">
    <source>
        <dbReference type="EMBL" id="KAK6939555.1"/>
    </source>
</evidence>
<evidence type="ECO:0000256" key="4">
    <source>
        <dbReference type="ARBA" id="ARBA00016175"/>
    </source>
</evidence>
<name>A0AAN8ZML5_9MAGN</name>
<evidence type="ECO:0000256" key="2">
    <source>
        <dbReference type="ARBA" id="ARBA00004574"/>
    </source>
</evidence>
<dbReference type="GO" id="GO:0042162">
    <property type="term" value="F:telomeric DNA binding"/>
    <property type="evidence" value="ECO:0007669"/>
    <property type="project" value="TreeGrafter"/>
</dbReference>
<keyword evidence="7" id="KW-0238">DNA-binding</keyword>
<evidence type="ECO:0000256" key="1">
    <source>
        <dbReference type="ARBA" id="ARBA00004123"/>
    </source>
</evidence>
<dbReference type="PANTHER" id="PTHR14865:SF2">
    <property type="entry name" value="CST COMPLEX SUBUNIT CTC1"/>
    <property type="match status" value="1"/>
</dbReference>
<dbReference type="PANTHER" id="PTHR14865">
    <property type="entry name" value="CST COMPLEX SUBUNIT CTC1"/>
    <property type="match status" value="1"/>
</dbReference>
<dbReference type="GO" id="GO:0010833">
    <property type="term" value="P:telomere maintenance via telomere lengthening"/>
    <property type="evidence" value="ECO:0007669"/>
    <property type="project" value="TreeGrafter"/>
</dbReference>
<comment type="caution">
    <text evidence="9">The sequence shown here is derived from an EMBL/GenBank/DDBJ whole genome shotgun (WGS) entry which is preliminary data.</text>
</comment>
<dbReference type="GO" id="GO:0045740">
    <property type="term" value="P:positive regulation of DNA replication"/>
    <property type="evidence" value="ECO:0007669"/>
    <property type="project" value="TreeGrafter"/>
</dbReference>
<keyword evidence="8" id="KW-0539">Nucleus</keyword>
<evidence type="ECO:0000256" key="3">
    <source>
        <dbReference type="ARBA" id="ARBA00006332"/>
    </source>
</evidence>
<dbReference type="EMBL" id="JBAMMX010000005">
    <property type="protein sequence ID" value="KAK6939555.1"/>
    <property type="molecule type" value="Genomic_DNA"/>
</dbReference>
<evidence type="ECO:0000256" key="5">
    <source>
        <dbReference type="ARBA" id="ARBA00022454"/>
    </source>
</evidence>
<comment type="similarity">
    <text evidence="3">Belongs to the CTC1 family.</text>
</comment>
<dbReference type="GO" id="GO:0003697">
    <property type="term" value="F:single-stranded DNA binding"/>
    <property type="evidence" value="ECO:0007669"/>
    <property type="project" value="TreeGrafter"/>
</dbReference>
<gene>
    <name evidence="9" type="ORF">RJ641_029086</name>
</gene>
<reference evidence="9 10" key="1">
    <citation type="submission" date="2023-12" db="EMBL/GenBank/DDBJ databases">
        <title>A high-quality genome assembly for Dillenia turbinata (Dilleniales).</title>
        <authorList>
            <person name="Chanderbali A."/>
        </authorList>
    </citation>
    <scope>NUCLEOTIDE SEQUENCE [LARGE SCALE GENOMIC DNA]</scope>
    <source>
        <strain evidence="9">LSX21</strain>
        <tissue evidence="9">Leaf</tissue>
    </source>
</reference>
<feature type="non-terminal residue" evidence="9">
    <location>
        <position position="1"/>
    </location>
</feature>
<evidence type="ECO:0000256" key="7">
    <source>
        <dbReference type="ARBA" id="ARBA00023125"/>
    </source>
</evidence>
<organism evidence="9 10">
    <name type="scientific">Dillenia turbinata</name>
    <dbReference type="NCBI Taxonomy" id="194707"/>
    <lineage>
        <taxon>Eukaryota</taxon>
        <taxon>Viridiplantae</taxon>
        <taxon>Streptophyta</taxon>
        <taxon>Embryophyta</taxon>
        <taxon>Tracheophyta</taxon>
        <taxon>Spermatophyta</taxon>
        <taxon>Magnoliopsida</taxon>
        <taxon>eudicotyledons</taxon>
        <taxon>Gunneridae</taxon>
        <taxon>Pentapetalae</taxon>
        <taxon>Dilleniales</taxon>
        <taxon>Dilleniaceae</taxon>
        <taxon>Dillenia</taxon>
    </lineage>
</organism>
<evidence type="ECO:0000256" key="6">
    <source>
        <dbReference type="ARBA" id="ARBA00022895"/>
    </source>
</evidence>